<keyword evidence="6" id="KW-0460">Magnesium</keyword>
<accession>A0A0P4WI91</accession>
<dbReference type="PANTHER" id="PTHR13058:SF19">
    <property type="entry name" value="LD40940P"/>
    <property type="match status" value="1"/>
</dbReference>
<feature type="region of interest" description="Disordered" evidence="8">
    <location>
        <begin position="52"/>
        <end position="84"/>
    </location>
</feature>
<dbReference type="InterPro" id="IPR012337">
    <property type="entry name" value="RNaseH-like_sf"/>
</dbReference>
<keyword evidence="2" id="KW-0540">Nuclease</keyword>
<evidence type="ECO:0000256" key="5">
    <source>
        <dbReference type="ARBA" id="ARBA00022839"/>
    </source>
</evidence>
<dbReference type="EMBL" id="GDRN01046274">
    <property type="protein sequence ID" value="JAI66786.1"/>
    <property type="molecule type" value="Transcribed_RNA"/>
</dbReference>
<dbReference type="GO" id="GO:0008296">
    <property type="term" value="F:3'-5'-DNA exonuclease activity"/>
    <property type="evidence" value="ECO:0007669"/>
    <property type="project" value="TreeGrafter"/>
</dbReference>
<dbReference type="PANTHER" id="PTHR13058">
    <property type="entry name" value="THREE PRIME REPAIR EXONUCLEASE 1, 2"/>
    <property type="match status" value="1"/>
</dbReference>
<evidence type="ECO:0000313" key="10">
    <source>
        <dbReference type="EMBL" id="JAI66786.1"/>
    </source>
</evidence>
<dbReference type="AlphaFoldDB" id="A0A0P4WI91"/>
<organism evidence="10">
    <name type="scientific">Scylla olivacea</name>
    <name type="common">Orange mud crab</name>
    <name type="synonym">Cancer olivacea</name>
    <dbReference type="NCBI Taxonomy" id="85551"/>
    <lineage>
        <taxon>Eukaryota</taxon>
        <taxon>Metazoa</taxon>
        <taxon>Ecdysozoa</taxon>
        <taxon>Arthropoda</taxon>
        <taxon>Crustacea</taxon>
        <taxon>Multicrustacea</taxon>
        <taxon>Malacostraca</taxon>
        <taxon>Eumalacostraca</taxon>
        <taxon>Eucarida</taxon>
        <taxon>Decapoda</taxon>
        <taxon>Pleocyemata</taxon>
        <taxon>Brachyura</taxon>
        <taxon>Eubrachyura</taxon>
        <taxon>Portunoidea</taxon>
        <taxon>Portunidae</taxon>
        <taxon>Portuninae</taxon>
        <taxon>Scylla</taxon>
    </lineage>
</organism>
<dbReference type="GO" id="GO:0046872">
    <property type="term" value="F:metal ion binding"/>
    <property type="evidence" value="ECO:0007669"/>
    <property type="project" value="UniProtKB-KW"/>
</dbReference>
<keyword evidence="5" id="KW-0269">Exonuclease</keyword>
<sequence length="410" mass="45741">MEEAAEPKEPNKIETFVFFDLETTGLASGNPRIVELSMIAVSRGHLLAIKDSATPKPSDANKEFSNSQANGHSVTSNSDVQRKNAIPKKPRVLHKYTRLYYPWKVMTAQVEAVNGLNNYDLDGMPSFNEASAQALLLFLDLPKPVALVAHNGNRFDFPLLMAELSQVGCVDKFLDLQCVDSLPAIKDIDALIEREDIVEITKLAESFNIDDLDDDLLEEDFIPSKRWRSSECDEEKGKQRILSQSRLPESVSYIGQGNQHSLVVSAAPLMTPVKNHLSDQTHVPTTPSKLAALPPQPNTPEGLQPGVPGPSGFRAKVTKESSKVRRTLTYDNNGKRKLRRVSYAQVNIYKRLFDTEYAAHRAESDCEALMIICGHYGSNFIEWADTFATSFSHFDPMWVKRKSFSTNPEG</sequence>
<evidence type="ECO:0000259" key="9">
    <source>
        <dbReference type="SMART" id="SM00479"/>
    </source>
</evidence>
<protein>
    <recommendedName>
        <fullName evidence="9">Exonuclease domain-containing protein</fullName>
    </recommendedName>
</protein>
<dbReference type="SUPFAM" id="SSF53098">
    <property type="entry name" value="Ribonuclease H-like"/>
    <property type="match status" value="1"/>
</dbReference>
<evidence type="ECO:0000256" key="2">
    <source>
        <dbReference type="ARBA" id="ARBA00022722"/>
    </source>
</evidence>
<evidence type="ECO:0000256" key="8">
    <source>
        <dbReference type="SAM" id="MobiDB-lite"/>
    </source>
</evidence>
<evidence type="ECO:0000256" key="1">
    <source>
        <dbReference type="ARBA" id="ARBA00001946"/>
    </source>
</evidence>
<feature type="domain" description="Exonuclease" evidence="9">
    <location>
        <begin position="15"/>
        <end position="382"/>
    </location>
</feature>
<evidence type="ECO:0000256" key="4">
    <source>
        <dbReference type="ARBA" id="ARBA00022801"/>
    </source>
</evidence>
<dbReference type="GO" id="GO:0005737">
    <property type="term" value="C:cytoplasm"/>
    <property type="evidence" value="ECO:0007669"/>
    <property type="project" value="TreeGrafter"/>
</dbReference>
<feature type="compositionally biased region" description="Polar residues" evidence="8">
    <location>
        <begin position="63"/>
        <end position="79"/>
    </location>
</feature>
<comment type="cofactor">
    <cofactor evidence="1">
        <name>Mg(2+)</name>
        <dbReference type="ChEBI" id="CHEBI:18420"/>
    </cofactor>
</comment>
<proteinExistence type="inferred from homology"/>
<name>A0A0P4WI91_SCYOL</name>
<dbReference type="GO" id="GO:0006308">
    <property type="term" value="P:DNA catabolic process"/>
    <property type="evidence" value="ECO:0007669"/>
    <property type="project" value="TreeGrafter"/>
</dbReference>
<dbReference type="InterPro" id="IPR040393">
    <property type="entry name" value="TREX1/2"/>
</dbReference>
<keyword evidence="3" id="KW-0479">Metal-binding</keyword>
<dbReference type="GO" id="GO:0003676">
    <property type="term" value="F:nucleic acid binding"/>
    <property type="evidence" value="ECO:0007669"/>
    <property type="project" value="InterPro"/>
</dbReference>
<keyword evidence="4" id="KW-0378">Hydrolase</keyword>
<evidence type="ECO:0000256" key="3">
    <source>
        <dbReference type="ARBA" id="ARBA00022723"/>
    </source>
</evidence>
<evidence type="ECO:0000256" key="7">
    <source>
        <dbReference type="ARBA" id="ARBA00025769"/>
    </source>
</evidence>
<dbReference type="InterPro" id="IPR013520">
    <property type="entry name" value="Ribonucl_H"/>
</dbReference>
<feature type="region of interest" description="Disordered" evidence="8">
    <location>
        <begin position="278"/>
        <end position="316"/>
    </location>
</feature>
<evidence type="ECO:0000256" key="6">
    <source>
        <dbReference type="ARBA" id="ARBA00022842"/>
    </source>
</evidence>
<dbReference type="SMART" id="SM00479">
    <property type="entry name" value="EXOIII"/>
    <property type="match status" value="1"/>
</dbReference>
<feature type="compositionally biased region" description="Polar residues" evidence="8">
    <location>
        <begin position="278"/>
        <end position="288"/>
    </location>
</feature>
<dbReference type="Gene3D" id="3.30.420.10">
    <property type="entry name" value="Ribonuclease H-like superfamily/Ribonuclease H"/>
    <property type="match status" value="2"/>
</dbReference>
<reference evidence="10" key="1">
    <citation type="submission" date="2015-09" db="EMBL/GenBank/DDBJ databases">
        <title>Scylla olivacea transcriptome.</title>
        <authorList>
            <person name="Ikhwanuddin M."/>
        </authorList>
    </citation>
    <scope>NUCLEOTIDE SEQUENCE</scope>
</reference>
<comment type="similarity">
    <text evidence="7">Belongs to the exonuclease superfamily. TREX family.</text>
</comment>
<dbReference type="InterPro" id="IPR036397">
    <property type="entry name" value="RNaseH_sf"/>
</dbReference>